<evidence type="ECO:0000313" key="1">
    <source>
        <dbReference type="EMBL" id="KAJ9094835.1"/>
    </source>
</evidence>
<organism evidence="1 2">
    <name type="scientific">Naganishia adeliensis</name>
    <dbReference type="NCBI Taxonomy" id="92952"/>
    <lineage>
        <taxon>Eukaryota</taxon>
        <taxon>Fungi</taxon>
        <taxon>Dikarya</taxon>
        <taxon>Basidiomycota</taxon>
        <taxon>Agaricomycotina</taxon>
        <taxon>Tremellomycetes</taxon>
        <taxon>Filobasidiales</taxon>
        <taxon>Filobasidiaceae</taxon>
        <taxon>Naganishia</taxon>
    </lineage>
</organism>
<evidence type="ECO:0000313" key="2">
    <source>
        <dbReference type="Proteomes" id="UP001230649"/>
    </source>
</evidence>
<dbReference type="Proteomes" id="UP001230649">
    <property type="component" value="Unassembled WGS sequence"/>
</dbReference>
<proteinExistence type="predicted"/>
<sequence length="664" mass="75012">MGLLSLGTPLSWPETKALADHVRDHGITQFLYTWDRWAGRKGEPLLWGDEIEYIVVSLQDEKKRASLSLRQSEILEELKNVVLDLCNEQPEKSMVIPTFHPEYGMYMLESTPGCPSGPHLKDLVSVEANMRFRRQLARSHLKPNEIPMTITCFPRLGVTDKPFTDPECMSVADSPASQSLFVGKGVTNPHARFPTLTGNIRSRRGSKVAINVPIYKDTNTPSPFVDPSIPYDRQLWPGDSEAKNGAAKPDHIYMDAMAFGMGCCCLQITFQAFNVDEARRMYDALVPVAPIMLALTACSPAFRGYLADVDARWNVIAGSVDDRTEEERGLKNDKYRIPKSRYDSVDCYIANDSRNKEAYNDIACPVNQKVFERLKGHGIDDALAKHIAHLFIRDPLVIFSERVDQDDEESMDHFENIQSTNWQTIRFKPPPPNSSIAWRVEFRSMEVQLTDFENAAFSIFIVLLTRAILSFNLNFYMPISQVDENMQRAQKRNAARDEKFFFRKWVFPLGKTPSHVDCRSRSTSPNGFRSMNGTNGNGSSVPHTPSTASFNLDDDSSCPSPSVSMFEPDDEVEEMTMDELFNGKGEFPGLLGLVNAYVNSLNVDVATKCDIRKYLNLIKERASGKLITPATWIRNFITSHPEYKHDSVVSEVINYDLLRAIDEV</sequence>
<accession>A0ACC2V6T8</accession>
<protein>
    <submittedName>
        <fullName evidence="1">Uncharacterized protein</fullName>
    </submittedName>
</protein>
<name>A0ACC2V6T8_9TREE</name>
<comment type="caution">
    <text evidence="1">The sequence shown here is derived from an EMBL/GenBank/DDBJ whole genome shotgun (WGS) entry which is preliminary data.</text>
</comment>
<gene>
    <name evidence="1" type="ORF">QFC20_006813</name>
</gene>
<dbReference type="EMBL" id="JASBWS010000133">
    <property type="protein sequence ID" value="KAJ9094835.1"/>
    <property type="molecule type" value="Genomic_DNA"/>
</dbReference>
<keyword evidence="2" id="KW-1185">Reference proteome</keyword>
<reference evidence="1" key="1">
    <citation type="submission" date="2023-04" db="EMBL/GenBank/DDBJ databases">
        <title>Draft Genome sequencing of Naganishia species isolated from polar environments using Oxford Nanopore Technology.</title>
        <authorList>
            <person name="Leo P."/>
            <person name="Venkateswaran K."/>
        </authorList>
    </citation>
    <scope>NUCLEOTIDE SEQUENCE</scope>
    <source>
        <strain evidence="1">MNA-CCFEE 5262</strain>
    </source>
</reference>